<sequence length="192" mass="21692">ITTTSPRQILAAPPPPTHIDINDHNESQHSTFTTQPSIPFRRPAAFSITSPSSASISTWTSISRPPSRKRFRTRSASQPAPPAPAPQPPPTKSVQFDLRPRYDTPPSTHRRARTPTGDLRSGYETDDSDSTIDGLDRSRVHRHDWVPEYVRPHPHRVRDLSDTESFEAAFGSTIELPDRFDSHGRRLLEYRL</sequence>
<dbReference type="Proteomes" id="UP000242791">
    <property type="component" value="Unassembled WGS sequence"/>
</dbReference>
<feature type="compositionally biased region" description="Pro residues" evidence="1">
    <location>
        <begin position="79"/>
        <end position="91"/>
    </location>
</feature>
<dbReference type="AlphaFoldDB" id="A0A1J9PZH9"/>
<reference evidence="2 3" key="1">
    <citation type="submission" date="2015-08" db="EMBL/GenBank/DDBJ databases">
        <title>Emmonsia species relationships and genome sequence.</title>
        <authorList>
            <person name="Cuomo C.A."/>
            <person name="Schwartz I.S."/>
            <person name="Kenyon C."/>
            <person name="De Hoog G.S."/>
            <person name="Govender N.P."/>
            <person name="Botha A."/>
            <person name="Moreno L."/>
            <person name="De Vries M."/>
            <person name="Munoz J.F."/>
            <person name="Stielow J.B."/>
        </authorList>
    </citation>
    <scope>NUCLEOTIDE SEQUENCE [LARGE SCALE GENOMIC DNA]</scope>
    <source>
        <strain evidence="2 3">EI222</strain>
    </source>
</reference>
<comment type="caution">
    <text evidence="2">The sequence shown here is derived from an EMBL/GenBank/DDBJ whole genome shotgun (WGS) entry which is preliminary data.</text>
</comment>
<evidence type="ECO:0000313" key="2">
    <source>
        <dbReference type="EMBL" id="OJD09407.1"/>
    </source>
</evidence>
<dbReference type="STRING" id="1658174.A0A1J9PZH9"/>
<evidence type="ECO:0000313" key="3">
    <source>
        <dbReference type="Proteomes" id="UP000242791"/>
    </source>
</evidence>
<feature type="compositionally biased region" description="Polar residues" evidence="1">
    <location>
        <begin position="28"/>
        <end position="37"/>
    </location>
</feature>
<dbReference type="EMBL" id="LGTZ01003767">
    <property type="protein sequence ID" value="OJD09407.1"/>
    <property type="molecule type" value="Genomic_DNA"/>
</dbReference>
<dbReference type="VEuPathDB" id="FungiDB:ACJ73_10343"/>
<name>A0A1J9PZH9_9EURO</name>
<dbReference type="OrthoDB" id="3561737at2759"/>
<protein>
    <submittedName>
        <fullName evidence="2">Uncharacterized protein</fullName>
    </submittedName>
</protein>
<evidence type="ECO:0000256" key="1">
    <source>
        <dbReference type="SAM" id="MobiDB-lite"/>
    </source>
</evidence>
<gene>
    <name evidence="2" type="ORF">ACJ73_10343</name>
</gene>
<proteinExistence type="predicted"/>
<keyword evidence="3" id="KW-1185">Reference proteome</keyword>
<feature type="region of interest" description="Disordered" evidence="1">
    <location>
        <begin position="1"/>
        <end position="135"/>
    </location>
</feature>
<feature type="non-terminal residue" evidence="2">
    <location>
        <position position="1"/>
    </location>
</feature>
<accession>A0A1J9PZH9</accession>
<feature type="compositionally biased region" description="Low complexity" evidence="1">
    <location>
        <begin position="44"/>
        <end position="63"/>
    </location>
</feature>
<organism evidence="2 3">
    <name type="scientific">Blastomyces percursus</name>
    <dbReference type="NCBI Taxonomy" id="1658174"/>
    <lineage>
        <taxon>Eukaryota</taxon>
        <taxon>Fungi</taxon>
        <taxon>Dikarya</taxon>
        <taxon>Ascomycota</taxon>
        <taxon>Pezizomycotina</taxon>
        <taxon>Eurotiomycetes</taxon>
        <taxon>Eurotiomycetidae</taxon>
        <taxon>Onygenales</taxon>
        <taxon>Ajellomycetaceae</taxon>
        <taxon>Blastomyces</taxon>
    </lineage>
</organism>